<dbReference type="Pfam" id="PF13349">
    <property type="entry name" value="DUF4097"/>
    <property type="match status" value="1"/>
</dbReference>
<protein>
    <submittedName>
        <fullName evidence="4">DUF4097 and DUF4098 domain-containing protein YvlB</fullName>
    </submittedName>
</protein>
<dbReference type="PANTHER" id="PTHR34094">
    <property type="match status" value="1"/>
</dbReference>
<evidence type="ECO:0000313" key="4">
    <source>
        <dbReference type="EMBL" id="MBM7840460.1"/>
    </source>
</evidence>
<dbReference type="EMBL" id="JAFBCV010000014">
    <property type="protein sequence ID" value="MBM7840460.1"/>
    <property type="molecule type" value="Genomic_DNA"/>
</dbReference>
<dbReference type="InterPro" id="IPR053959">
    <property type="entry name" value="YvlB/LiaX_N"/>
</dbReference>
<gene>
    <name evidence="4" type="ORF">JOC54_003752</name>
</gene>
<dbReference type="InterPro" id="IPR016599">
    <property type="entry name" value="UCP012569"/>
</dbReference>
<feature type="compositionally biased region" description="Basic and acidic residues" evidence="1">
    <location>
        <begin position="26"/>
        <end position="50"/>
    </location>
</feature>
<feature type="domain" description="DUF4097" evidence="2">
    <location>
        <begin position="114"/>
        <end position="357"/>
    </location>
</feature>
<name>A0ABS2SY54_9BACI</name>
<dbReference type="PANTHER" id="PTHR34094:SF1">
    <property type="entry name" value="PROTEIN FAM185A"/>
    <property type="match status" value="1"/>
</dbReference>
<organism evidence="4 5">
    <name type="scientific">Shouchella xiaoxiensis</name>
    <dbReference type="NCBI Taxonomy" id="766895"/>
    <lineage>
        <taxon>Bacteria</taxon>
        <taxon>Bacillati</taxon>
        <taxon>Bacillota</taxon>
        <taxon>Bacilli</taxon>
        <taxon>Bacillales</taxon>
        <taxon>Bacillaceae</taxon>
        <taxon>Shouchella</taxon>
    </lineage>
</organism>
<proteinExistence type="predicted"/>
<dbReference type="Pfam" id="PF22746">
    <property type="entry name" value="SHOCT-like_DUF2089-C"/>
    <property type="match status" value="1"/>
</dbReference>
<keyword evidence="5" id="KW-1185">Reference proteome</keyword>
<sequence>MEERKMILKMIEDGKISAEEGLKLLDSLGKDKQEPEQTDGHNRSDNESKSYKQTSADPEETPFSRFTSFFESAFQKVREGDLDFNFGSVTEVDHVFQHQGIIPKSVYVSLENGSVQVVPWEKEDIRLECEAKVYKAKDEEEARESLLKDSVFSATEEKVSFETKSKAMKVNVVLYVPEASYENVKLYAFNGSLNGESIKTDLFDASTTNGSIKTADLVAKKAMMETSNGSISCEGHSIGSLYAKTLNGSIKVDGAAEDADIETLNGTINYHVNDSVETGYLDIKTTTGSVKILVSDQIRFEGKLKSNVGSIRNRLSDAEIIDEKKEFAQRYMQVSANQAQSKRIKVHAVANTGTITVEDK</sequence>
<reference evidence="4" key="1">
    <citation type="submission" date="2021-01" db="EMBL/GenBank/DDBJ databases">
        <title>Genomic Encyclopedia of Type Strains, Phase IV (KMG-IV): sequencing the most valuable type-strain genomes for metagenomic binning, comparative biology and taxonomic classification.</title>
        <authorList>
            <person name="Goeker M."/>
        </authorList>
    </citation>
    <scope>NUCLEOTIDE SEQUENCE</scope>
    <source>
        <strain evidence="4">DSM 21943</strain>
    </source>
</reference>
<dbReference type="InterPro" id="IPR025164">
    <property type="entry name" value="Toastrack_DUF4097"/>
</dbReference>
<accession>A0ABS2SY54</accession>
<evidence type="ECO:0000259" key="2">
    <source>
        <dbReference type="Pfam" id="PF13349"/>
    </source>
</evidence>
<evidence type="ECO:0000259" key="3">
    <source>
        <dbReference type="Pfam" id="PF22746"/>
    </source>
</evidence>
<feature type="region of interest" description="Disordered" evidence="1">
    <location>
        <begin position="26"/>
        <end position="62"/>
    </location>
</feature>
<feature type="domain" description="YvlB/LiaX N-terminal" evidence="3">
    <location>
        <begin position="2"/>
        <end position="32"/>
    </location>
</feature>
<dbReference type="RefSeq" id="WP_204468068.1">
    <property type="nucleotide sequence ID" value="NZ_JAFBCV010000014.1"/>
</dbReference>
<evidence type="ECO:0000256" key="1">
    <source>
        <dbReference type="SAM" id="MobiDB-lite"/>
    </source>
</evidence>
<dbReference type="Proteomes" id="UP001179280">
    <property type="component" value="Unassembled WGS sequence"/>
</dbReference>
<comment type="caution">
    <text evidence="4">The sequence shown here is derived from an EMBL/GenBank/DDBJ whole genome shotgun (WGS) entry which is preliminary data.</text>
</comment>
<evidence type="ECO:0000313" key="5">
    <source>
        <dbReference type="Proteomes" id="UP001179280"/>
    </source>
</evidence>
<dbReference type="PIRSF" id="PIRSF012569">
    <property type="entry name" value="UCP012569"/>
    <property type="match status" value="1"/>
</dbReference>